<evidence type="ECO:0000313" key="2">
    <source>
        <dbReference type="Proteomes" id="UP001227192"/>
    </source>
</evidence>
<dbReference type="AlphaFoldDB" id="A0AAI9TIW8"/>
<organism evidence="1 2">
    <name type="scientific">Penicillium thymicola</name>
    <dbReference type="NCBI Taxonomy" id="293382"/>
    <lineage>
        <taxon>Eukaryota</taxon>
        <taxon>Fungi</taxon>
        <taxon>Dikarya</taxon>
        <taxon>Ascomycota</taxon>
        <taxon>Pezizomycotina</taxon>
        <taxon>Eurotiomycetes</taxon>
        <taxon>Eurotiomycetidae</taxon>
        <taxon>Eurotiales</taxon>
        <taxon>Aspergillaceae</taxon>
        <taxon>Penicillium</taxon>
    </lineage>
</organism>
<sequence length="66" mass="7470">MSVLQTTHHSTVSRISNISSFPATRSKPHGMYTHLPCQFPRTHTAYTGFINHPNNHILIYEASSFT</sequence>
<protein>
    <submittedName>
        <fullName evidence="1">Uncharacterized protein</fullName>
    </submittedName>
</protein>
<dbReference type="Proteomes" id="UP001227192">
    <property type="component" value="Unassembled WGS sequence"/>
</dbReference>
<reference evidence="1" key="2">
    <citation type="journal article" date="2016" name="Fungal Biol.">
        <title>Ochratoxin A production by Penicillium thymicola.</title>
        <authorList>
            <person name="Nguyen H.D.T."/>
            <person name="McMullin D.R."/>
            <person name="Ponomareva E."/>
            <person name="Riley R."/>
            <person name="Pomraning K.R."/>
            <person name="Baker S.E."/>
            <person name="Seifert K.A."/>
        </authorList>
    </citation>
    <scope>NUCLEOTIDE SEQUENCE</scope>
    <source>
        <strain evidence="1">DAOM 180753</strain>
    </source>
</reference>
<gene>
    <name evidence="1" type="ORF">VN97_g5303</name>
</gene>
<proteinExistence type="predicted"/>
<keyword evidence="2" id="KW-1185">Reference proteome</keyword>
<evidence type="ECO:0000313" key="1">
    <source>
        <dbReference type="EMBL" id="KAJ9488004.1"/>
    </source>
</evidence>
<reference evidence="1" key="1">
    <citation type="submission" date="2015-06" db="EMBL/GenBank/DDBJ databases">
        <authorList>
            <person name="Nguyen H."/>
        </authorList>
    </citation>
    <scope>NUCLEOTIDE SEQUENCE</scope>
    <source>
        <strain evidence="1">DAOM 180753</strain>
    </source>
</reference>
<dbReference type="EMBL" id="LACB01000134">
    <property type="protein sequence ID" value="KAJ9488004.1"/>
    <property type="molecule type" value="Genomic_DNA"/>
</dbReference>
<comment type="caution">
    <text evidence="1">The sequence shown here is derived from an EMBL/GenBank/DDBJ whole genome shotgun (WGS) entry which is preliminary data.</text>
</comment>
<name>A0AAI9TIW8_PENTH</name>
<accession>A0AAI9TIW8</accession>